<dbReference type="PROSITE" id="PS01186">
    <property type="entry name" value="EGF_2"/>
    <property type="match status" value="3"/>
</dbReference>
<dbReference type="InterPro" id="IPR018097">
    <property type="entry name" value="EGF_Ca-bd_CS"/>
</dbReference>
<feature type="chain" id="PRO_5026820355" evidence="15">
    <location>
        <begin position="22"/>
        <end position="3731"/>
    </location>
</feature>
<dbReference type="RefSeq" id="XP_030381464.1">
    <property type="nucleotide sequence ID" value="XM_030525604.1"/>
</dbReference>
<dbReference type="FunFam" id="2.60.120.290:FF:000060">
    <property type="entry name" value="Cubilin homolog"/>
    <property type="match status" value="1"/>
</dbReference>
<dbReference type="GO" id="GO:0005886">
    <property type="term" value="C:plasma membrane"/>
    <property type="evidence" value="ECO:0007669"/>
    <property type="project" value="UniProtKB-SubCell"/>
</dbReference>
<keyword evidence="7" id="KW-0677">Repeat</keyword>
<evidence type="ECO:0000313" key="18">
    <source>
        <dbReference type="Proteomes" id="UP000504634"/>
    </source>
</evidence>
<evidence type="ECO:0000259" key="17">
    <source>
        <dbReference type="PROSITE" id="PS50026"/>
    </source>
</evidence>
<feature type="domain" description="CUB" evidence="16">
    <location>
        <begin position="1226"/>
        <end position="1340"/>
    </location>
</feature>
<dbReference type="FunFam" id="2.60.120.290:FF:000005">
    <property type="entry name" value="Procollagen C-endopeptidase enhancer 1"/>
    <property type="match status" value="5"/>
</dbReference>
<keyword evidence="2" id="KW-0813">Transport</keyword>
<keyword evidence="3" id="KW-1003">Cell membrane</keyword>
<dbReference type="PANTHER" id="PTHR24251">
    <property type="entry name" value="OVOCHYMASE-RELATED"/>
    <property type="match status" value="1"/>
</dbReference>
<evidence type="ECO:0000256" key="9">
    <source>
        <dbReference type="ARBA" id="ARBA00022927"/>
    </source>
</evidence>
<evidence type="ECO:0000256" key="3">
    <source>
        <dbReference type="ARBA" id="ARBA00022475"/>
    </source>
</evidence>
<evidence type="ECO:0000313" key="19">
    <source>
        <dbReference type="RefSeq" id="XP_030381464.1"/>
    </source>
</evidence>
<dbReference type="Gene3D" id="2.60.120.290">
    <property type="entry name" value="Spermadhesin, CUB domain"/>
    <property type="match status" value="26"/>
</dbReference>
<dbReference type="SUPFAM" id="SSF57184">
    <property type="entry name" value="Growth factor receptor domain"/>
    <property type="match status" value="1"/>
</dbReference>
<dbReference type="FunFam" id="2.10.25.10:FF:000095">
    <property type="entry name" value="Notch, isoform B"/>
    <property type="match status" value="1"/>
</dbReference>
<feature type="domain" description="CUB" evidence="16">
    <location>
        <begin position="517"/>
        <end position="631"/>
    </location>
</feature>
<feature type="domain" description="CUB" evidence="16">
    <location>
        <begin position="1558"/>
        <end position="1675"/>
    </location>
</feature>
<feature type="domain" description="CUB" evidence="16">
    <location>
        <begin position="3354"/>
        <end position="3495"/>
    </location>
</feature>
<dbReference type="InterPro" id="IPR000859">
    <property type="entry name" value="CUB_dom"/>
</dbReference>
<feature type="domain" description="CUB" evidence="16">
    <location>
        <begin position="2390"/>
        <end position="2512"/>
    </location>
</feature>
<feature type="disulfide bond" evidence="14">
    <location>
        <begin position="463"/>
        <end position="472"/>
    </location>
</feature>
<evidence type="ECO:0000256" key="4">
    <source>
        <dbReference type="ARBA" id="ARBA00022536"/>
    </source>
</evidence>
<dbReference type="InterPro" id="IPR049883">
    <property type="entry name" value="NOTCH1_EGF-like"/>
</dbReference>
<feature type="domain" description="EGF-like" evidence="17">
    <location>
        <begin position="436"/>
        <end position="473"/>
    </location>
</feature>
<feature type="domain" description="CUB" evidence="16">
    <location>
        <begin position="3498"/>
        <end position="3600"/>
    </location>
</feature>
<dbReference type="Gene3D" id="2.10.25.10">
    <property type="entry name" value="Laminin"/>
    <property type="match status" value="6"/>
</dbReference>
<keyword evidence="6 15" id="KW-0732">Signal</keyword>
<feature type="disulfide bond" evidence="13">
    <location>
        <begin position="990"/>
        <end position="1017"/>
    </location>
</feature>
<feature type="domain" description="CUB" evidence="16">
    <location>
        <begin position="635"/>
        <end position="746"/>
    </location>
</feature>
<dbReference type="SMART" id="SM00042">
    <property type="entry name" value="CUB"/>
    <property type="match status" value="24"/>
</dbReference>
<accession>A0A6J2TZD9</accession>
<dbReference type="InterPro" id="IPR013032">
    <property type="entry name" value="EGF-like_CS"/>
</dbReference>
<dbReference type="CDD" id="cd00041">
    <property type="entry name" value="CUB"/>
    <property type="match status" value="21"/>
</dbReference>
<dbReference type="PROSITE" id="PS50026">
    <property type="entry name" value="EGF_3"/>
    <property type="match status" value="4"/>
</dbReference>
<keyword evidence="9" id="KW-0653">Protein transport</keyword>
<dbReference type="Pfam" id="PF07645">
    <property type="entry name" value="EGF_CA"/>
    <property type="match status" value="3"/>
</dbReference>
<comment type="caution">
    <text evidence="14">Lacks conserved residue(s) required for the propagation of feature annotation.</text>
</comment>
<feature type="domain" description="CUB" evidence="16">
    <location>
        <begin position="2759"/>
        <end position="2885"/>
    </location>
</feature>
<dbReference type="PANTHER" id="PTHR24251:SF50">
    <property type="entry name" value="ATTRACTIN-LIKE 1A"/>
    <property type="match status" value="1"/>
</dbReference>
<protein>
    <submittedName>
        <fullName evidence="19">Cubilin homolog</fullName>
    </submittedName>
</protein>
<dbReference type="PROSITE" id="PS01187">
    <property type="entry name" value="EGF_CA"/>
    <property type="match status" value="2"/>
</dbReference>
<feature type="disulfide bond" evidence="13">
    <location>
        <begin position="1341"/>
        <end position="1368"/>
    </location>
</feature>
<feature type="disulfide bond" evidence="14">
    <location>
        <begin position="185"/>
        <end position="194"/>
    </location>
</feature>
<dbReference type="GO" id="GO:0048732">
    <property type="term" value="P:gland development"/>
    <property type="evidence" value="ECO:0007669"/>
    <property type="project" value="UniProtKB-ARBA"/>
</dbReference>
<feature type="domain" description="CUB" evidence="16">
    <location>
        <begin position="1443"/>
        <end position="1554"/>
    </location>
</feature>
<evidence type="ECO:0000256" key="1">
    <source>
        <dbReference type="ARBA" id="ARBA00004202"/>
    </source>
</evidence>
<dbReference type="PROSITE" id="PS00010">
    <property type="entry name" value="ASX_HYDROXYL"/>
    <property type="match status" value="2"/>
</dbReference>
<feature type="domain" description="CUB" evidence="16">
    <location>
        <begin position="990"/>
        <end position="1105"/>
    </location>
</feature>
<keyword evidence="10" id="KW-0472">Membrane</keyword>
<dbReference type="Pfam" id="PF00008">
    <property type="entry name" value="EGF"/>
    <property type="match status" value="2"/>
</dbReference>
<evidence type="ECO:0000256" key="13">
    <source>
        <dbReference type="PROSITE-ProRule" id="PRU00059"/>
    </source>
</evidence>
<comment type="subcellular location">
    <subcellularLocation>
        <location evidence="1">Cell membrane</location>
        <topology evidence="1">Peripheral membrane protein</topology>
    </subcellularLocation>
</comment>
<dbReference type="Pfam" id="PF12661">
    <property type="entry name" value="hEGF"/>
    <property type="match status" value="1"/>
</dbReference>
<evidence type="ECO:0000256" key="10">
    <source>
        <dbReference type="ARBA" id="ARBA00023136"/>
    </source>
</evidence>
<feature type="disulfide bond" evidence="13">
    <location>
        <begin position="635"/>
        <end position="662"/>
    </location>
</feature>
<dbReference type="PROSITE" id="PS00022">
    <property type="entry name" value="EGF_1"/>
    <property type="match status" value="3"/>
</dbReference>
<feature type="disulfide bond" evidence="14">
    <location>
        <begin position="228"/>
        <end position="237"/>
    </location>
</feature>
<dbReference type="FunFam" id="2.10.25.10:FF:000260">
    <property type="entry name" value="Notch receptor 4"/>
    <property type="match status" value="1"/>
</dbReference>
<feature type="disulfide bond" evidence="14">
    <location>
        <begin position="501"/>
        <end position="510"/>
    </location>
</feature>
<feature type="domain" description="CUB" evidence="16">
    <location>
        <begin position="1797"/>
        <end position="1907"/>
    </location>
</feature>
<dbReference type="FunFam" id="2.60.120.290:FF:000013">
    <property type="entry name" value="Membrane frizzled-related protein"/>
    <property type="match status" value="5"/>
</dbReference>
<feature type="domain" description="CUB" evidence="16">
    <location>
        <begin position="2142"/>
        <end position="2256"/>
    </location>
</feature>
<feature type="domain" description="CUB" evidence="16">
    <location>
        <begin position="2888"/>
        <end position="3000"/>
    </location>
</feature>
<keyword evidence="18" id="KW-1185">Reference proteome</keyword>
<evidence type="ECO:0000256" key="14">
    <source>
        <dbReference type="PROSITE-ProRule" id="PRU00076"/>
    </source>
</evidence>
<proteinExistence type="predicted"/>
<dbReference type="Proteomes" id="UP000504634">
    <property type="component" value="Unplaced"/>
</dbReference>
<evidence type="ECO:0000256" key="6">
    <source>
        <dbReference type="ARBA" id="ARBA00022729"/>
    </source>
</evidence>
<dbReference type="SUPFAM" id="SSF57196">
    <property type="entry name" value="EGF/Laminin"/>
    <property type="match status" value="3"/>
</dbReference>
<reference evidence="19" key="1">
    <citation type="submission" date="2025-08" db="UniProtKB">
        <authorList>
            <consortium name="RefSeq"/>
        </authorList>
    </citation>
    <scope>IDENTIFICATION</scope>
    <source>
        <strain evidence="19">11010-0011.00</strain>
        <tissue evidence="19">Whole body</tissue>
    </source>
</reference>
<evidence type="ECO:0000256" key="15">
    <source>
        <dbReference type="SAM" id="SignalP"/>
    </source>
</evidence>
<feature type="disulfide bond" evidence="13">
    <location>
        <begin position="3117"/>
        <end position="3144"/>
    </location>
</feature>
<dbReference type="FunFam" id="2.10.25.10:FF:000379">
    <property type="entry name" value="Cubilin"/>
    <property type="match status" value="1"/>
</dbReference>
<keyword evidence="8" id="KW-0106">Calcium</keyword>
<keyword evidence="5" id="KW-0479">Metal-binding</keyword>
<dbReference type="InterPro" id="IPR009030">
    <property type="entry name" value="Growth_fac_rcpt_cys_sf"/>
</dbReference>
<dbReference type="CDD" id="cd22201">
    <property type="entry name" value="cubilin_NTD"/>
    <property type="match status" value="1"/>
</dbReference>
<feature type="domain" description="EGF-like" evidence="17">
    <location>
        <begin position="197"/>
        <end position="238"/>
    </location>
</feature>
<feature type="domain" description="CUB" evidence="16">
    <location>
        <begin position="752"/>
        <end position="862"/>
    </location>
</feature>
<feature type="domain" description="CUB" evidence="16">
    <location>
        <begin position="3606"/>
        <end position="3719"/>
    </location>
</feature>
<evidence type="ECO:0000256" key="8">
    <source>
        <dbReference type="ARBA" id="ARBA00022837"/>
    </source>
</evidence>
<feature type="domain" description="CUB" evidence="16">
    <location>
        <begin position="3117"/>
        <end position="3233"/>
    </location>
</feature>
<organism evidence="18 19">
    <name type="scientific">Drosophila lebanonensis</name>
    <name type="common">Fruit fly</name>
    <name type="synonym">Scaptodrosophila lebanonensis</name>
    <dbReference type="NCBI Taxonomy" id="7225"/>
    <lineage>
        <taxon>Eukaryota</taxon>
        <taxon>Metazoa</taxon>
        <taxon>Ecdysozoa</taxon>
        <taxon>Arthropoda</taxon>
        <taxon>Hexapoda</taxon>
        <taxon>Insecta</taxon>
        <taxon>Pterygota</taxon>
        <taxon>Neoptera</taxon>
        <taxon>Endopterygota</taxon>
        <taxon>Diptera</taxon>
        <taxon>Brachycera</taxon>
        <taxon>Muscomorpha</taxon>
        <taxon>Ephydroidea</taxon>
        <taxon>Drosophilidae</taxon>
        <taxon>Scaptodrosophila</taxon>
    </lineage>
</organism>
<name>A0A6J2TZD9_DROLE</name>
<dbReference type="InterPro" id="IPR001881">
    <property type="entry name" value="EGF-like_Ca-bd_dom"/>
</dbReference>
<dbReference type="OrthoDB" id="10009301at2759"/>
<feature type="domain" description="CUB" evidence="16">
    <location>
        <begin position="863"/>
        <end position="983"/>
    </location>
</feature>
<feature type="domain" description="CUB" evidence="16">
    <location>
        <begin position="1676"/>
        <end position="1793"/>
    </location>
</feature>
<dbReference type="CDD" id="cd00054">
    <property type="entry name" value="EGF_CA"/>
    <property type="match status" value="6"/>
</dbReference>
<dbReference type="SMART" id="SM00181">
    <property type="entry name" value="EGF"/>
    <property type="match status" value="8"/>
</dbReference>
<dbReference type="GeneID" id="115629205"/>
<evidence type="ECO:0000259" key="16">
    <source>
        <dbReference type="PROSITE" id="PS01180"/>
    </source>
</evidence>
<dbReference type="GO" id="GO:0005509">
    <property type="term" value="F:calcium ion binding"/>
    <property type="evidence" value="ECO:0007669"/>
    <property type="project" value="InterPro"/>
</dbReference>
<evidence type="ECO:0000256" key="2">
    <source>
        <dbReference type="ARBA" id="ARBA00022448"/>
    </source>
</evidence>
<feature type="domain" description="CUB" evidence="16">
    <location>
        <begin position="2516"/>
        <end position="2630"/>
    </location>
</feature>
<feature type="domain" description="CUB" evidence="16">
    <location>
        <begin position="1110"/>
        <end position="1222"/>
    </location>
</feature>
<feature type="domain" description="CUB" evidence="16">
    <location>
        <begin position="3001"/>
        <end position="3115"/>
    </location>
</feature>
<keyword evidence="4 14" id="KW-0245">EGF-like domain</keyword>
<gene>
    <name evidence="19" type="primary">LOC115629205</name>
</gene>
<keyword evidence="12" id="KW-0325">Glycoprotein</keyword>
<dbReference type="PROSITE" id="PS01180">
    <property type="entry name" value="CUB"/>
    <property type="match status" value="25"/>
</dbReference>
<sequence>MAGREAFIPLLLVAALSIVDGFVNSPKIINKDGNLIFESGSNRNISFLLSGKSRLTINGNYDVLELLLAISGSNGSSYAKKRQGIGKDEWSTQEDAADIRDLAEDLLSLKTRTYGTNGLSAQLRQQMNRTRVARVLLRRYQQRLRTVEIKVQRLSSQLELNSCQSNPCGNGGSCYNTFNGFRCQCRSGFEGTKCENDVNECTLYRGTDLGCQNGAQCVNQLGSFSCICTPGWYGVHCTQRKGDCSQSSTWELCGHGSCVASSDSFGYKCLCEPGWKTNGLTPACTVDVDECSAETHTPCITKCINLPGSFTCAPCAAGLTGNGVSCRDINECETNNGGCSLSPHVDCINSYGSFHCGECPVGWQGDGRSCTRSSTSEYGDGNGGIITGNGFTNCAQHAFICHPSAKCSEISGTVVCSCPTGTVGSGIGPRGCLPGTANNCNALPCLNGGTCVDVGPSNYTCICPYGYRLPRCEPVPDACQPNPCHNGGRCRSHDGDFLCQCQPGTRGRKCETRFNSCNALLTGISGSLKYPPEGTGYDHNAQCAWVIRTNESLVLNVTFNKFDVEDATECRFDWLQINDGRTSAAQLVGRYCGNHRPHGGNIISSTNYLYLWFRSDNSTSREGFDLQWESIAPQCGGPVDFDTYGTIATPGSPGQYPRNRDCQWHLHAPSNKRIKLTFFRLELEQHANCNFDYVAITDAISGMELYKYCTSGHPAPLLLPTHEAIVHFHSDAEGSDGGFQLHYSTEERLPGCGGIYTTLQGSIKSPIYDADEMMSCDYEIRMAPGESVFIHFVSVDLPDATDCIELYDIGDDNSSVSILQAKYCGGYALESELPPAFNSLYNRVRIMFYSRRGRFELSYRMDCSYVYESNTGVISSPGYPNLTNNDRFCTYKIITEPRTVIELTRIDFQLNDNSQLDSDEENDDCANTFLRINDNLDKNMLGPYCGQTMPEQDLVSKTNMLIFHLKTSSTSTGRGYKFRYRAVPMGAMDCGGVYTKSNQTIRLPVGPDGKYTDSMTCFWVIMAPPRKGIMLQWLSFSLEASSDCTFDYVEVYDNLANNDSDEPLGRYCDLMPPPDFVSNSRLLTIKFVSDHSDNADGFELGFQFVDNDSCGGHIHASVGRLTSPEFPKNYTNGVDCEWRITGPQGSQIELQLEFFELEATSNCSGDWLMVRNGDSNSSMIIGRFCGTSIPSRIPSFTNELFVQFHSDSFVNARGFRLGWRVFANGCGGRLQSEEGVITSPRYPNEYPNNVHCEWQVSVHPGGAIRFTIEDLSLETLSECHYDYLEIFDGYKKASNSLLFRPCQASDDIKELELTSNEATIIFHSDNSNSDRGFRMSYRSDCWRNITDAQGVIESINFNERLFERNVNCSWSIKAPSGNHIELEFSHLENNLRDSSGLYLQESANSTAQSVTSLGAYNITGDTLTIIHNSSDISFRLEYRIVGCLHQLKGERGDFQSPNYPGMYPNNMECYWIIHADQGKRIELTVFELDVEMSTNCSKDALIIANHATEYNVRERHCGSIPKQLITSAGHRLYVRFISDSSHNGRGFNASYRIIESKCGGKMITKQGIIQSPQYPMPYPINSNCEWTIEVSPHHTINFELEDISLETGHSCGWDYLEAFDLSADGIDDSDGNRIFRICDVPENENMHSSSNLALVRFISDDSMQHRGFKLHYYESCGETRLIDETEFEYIDIARHVPSNETCVWKLIAADPTKRIIFTPTHVLLNPVAAAKYPTEGDCMPNGVQVYEGTEATGRARLQYCNSHPPAIISSGNALTISVPFNLVSEFESHYMTMDTLCGSLYYSLYGKFTSPYYPESYPVNIECQWGIEASAGNSITVTFESLDMEQSDGCNNDYLEVREDDERGTLLGVYCGNNIPTPVKSKSAVWIKFKSNDDIVGEGFIASYNYERHNELSGTNGTVESPRYPSKFHSQDIYSWRITVEKDYVVLIRMKHMIDINLPHVRFYDGYSDIGAQLDLSESDVVRSNTNILYVTATSGPFQFQWERLSKEALRSNRTAEERARQCGKQLLTINNTISFNSPGYPHGYADNLQCEWTFVPGDPAMHVVLDLVKVDLESLHGCFGDYVRVLSSNDLVTWKPLIKTCNQPNASEASTWHGKPYLRLDFVTDLGINETGFSTRVRTICGSELNAPNGIINITRIMLPGTHECEWKIHVRRGRRVRITFLESQLRSDTSVVTSESESCRTYFLVRNGLAEDSPFLGRGKYCQNNITDILETSSNRAYVKFKGFLRFRAAFRYEEISHACSDEIVLTEEYVFNGNGREITSPNFPNLPNPHSECVWKISAPQHHTIAVEFLGTFDLTPGSGSTGDSCDREYIQVNDGSTEMMPMLGRYCGKQKPNSIFSTGSAMRLKYFTDVSEPHQGFRARLSLGRCGGTYYSNEGVINSPEHLQIDRDYRNFECVYTIEVEKGSTINLKFDSMHLPISENCSEHTHLQLDEIEAFGFDGEEKVSDQLLLCGNGARHYTVETNKLIMRLRLLDGPLGADEGFKVSYKAIGSRCSETIVAMTGVLQSPGYPDGVTTPTHCSWRLQVAKGRRIRVQVLDFDMGAKNTSQVSSFRGRLSFANDFKMQSIIGRYSESPPGDIYSTDNTMGIDVFLLPINRHRGFKLRFTAYGESECRLGPIEEGTMSFRRANGTLSAGNNLVHCSYELKVPVNSTLLISVRSHVSRAPLMLNPYVCAIVSPMRIYLNSVQLLPRLLCNNSSSIMDSKPIVRLPFSTQLEISGNSRNGLQELVVDYKMHNCGGIWRLDFGNNVTIQQPLMDNEYRNSSLDCAWAVWPPSFSEEDLNELEYWADDVQIEISLSVDFAGDCKEHYLVLYNGPDQNSPHLGRFCNQATLLNFVVERGLFFEYHTEHYESNSTFNVTLKHGSGCGGKIVYPYRNIAFYEQYKNNVECVWEIETEPGFHVGLSFLNRFYIESSTNCSKDYIKVQERGDTPGEWIDLQTICGREPPNAINTSTSAMRVIFRSDGDIVGDGFMAHFDRNCGGLLYATSTNQVLTSPGYPQQYMKNLYCNYTIIPLESSAPGVLVRFLDFDLEQPPISNCMFDNVTVQVGKDRRTEAVLCGVKYKHEYRGQAISLIFRTDMSFSGKGFKLDYSTNLCGGNITQTSMVESPRQHTDNSFPPNSHCYWNLKAPVGHKFTIKFEYLDFESQMRCSNDGVEVFKGPVADPKSRLGQFCGDLTGQLPTLNVDSNQALIHSYSDDRDASRGFRALVRVIPNCDEKILLSAQNSSYTFNKYADGYTDDLDCTYIFTAEPGWQLQLEFRSFHVEATEECRNDFLEIRDGAGPFADSMGVFCGQVLPPKLTSSRHALFLRFVSDTTVNDRGFQVVVTAIRSVCGQQEFKLEGNAHVELNSSLDEQGHYPNNMFCYWRIVGEQAVHLKFNNFDLQEPNSNGTCDTDYLKIYNREDSHLIELGTGSELTFNGHTAGQTYNSYALEHIYCGNGLPDDYYSNSKEVIVKFHSDATITKQGFSLTAMEAQGCFRNFSGVQGRIYVKDTADHCDIFINAPDNHSLSLYYNDLMYGTYDCEMEFVEVFDAHTNTSLQKVCFFQDAAKSLFSTTNQLRMRIKMSGHFSTYDITYLASRDGPGCGGDLYNTEGIFSNAFYPRNVRNNSDCRWRVRVPSNTHVLLVFEFFDLGSKSTCHTDYVRILERTKGDLEQEVRRFCGEDKPKVYKSSRSEVIVHFHKTVNYDGIGWVIKFVSVYSNYDIPSYMLH</sequence>
<evidence type="ECO:0000256" key="5">
    <source>
        <dbReference type="ARBA" id="ARBA00022723"/>
    </source>
</evidence>
<dbReference type="FunFam" id="2.10.25.10:FF:000122">
    <property type="entry name" value="Protein crumbs homolog 2"/>
    <property type="match status" value="1"/>
</dbReference>
<feature type="domain" description="EGF-like" evidence="17">
    <location>
        <begin position="475"/>
        <end position="511"/>
    </location>
</feature>
<dbReference type="InterPro" id="IPR000152">
    <property type="entry name" value="EGF-type_Asp/Asn_hydroxyl_site"/>
</dbReference>
<dbReference type="SUPFAM" id="SSF49854">
    <property type="entry name" value="Spermadhesin, CUB domain"/>
    <property type="match status" value="26"/>
</dbReference>
<dbReference type="InterPro" id="IPR035914">
    <property type="entry name" value="Sperma_CUB_dom_sf"/>
</dbReference>
<feature type="domain" description="CUB" evidence="16">
    <location>
        <begin position="2023"/>
        <end position="2141"/>
    </location>
</feature>
<keyword evidence="11 14" id="KW-1015">Disulfide bond</keyword>
<evidence type="ECO:0000256" key="7">
    <source>
        <dbReference type="ARBA" id="ARBA00022737"/>
    </source>
</evidence>
<evidence type="ECO:0000256" key="11">
    <source>
        <dbReference type="ARBA" id="ARBA00023157"/>
    </source>
</evidence>
<dbReference type="GO" id="GO:0015031">
    <property type="term" value="P:protein transport"/>
    <property type="evidence" value="ECO:0007669"/>
    <property type="project" value="UniProtKB-KW"/>
</dbReference>
<dbReference type="InterPro" id="IPR000742">
    <property type="entry name" value="EGF"/>
</dbReference>
<feature type="domain" description="CUB" evidence="16">
    <location>
        <begin position="1341"/>
        <end position="1384"/>
    </location>
</feature>
<feature type="domain" description="CUB" evidence="16">
    <location>
        <begin position="2262"/>
        <end position="2388"/>
    </location>
</feature>
<feature type="domain" description="EGF-like" evidence="17">
    <location>
        <begin position="159"/>
        <end position="195"/>
    </location>
</feature>
<feature type="domain" description="CUB" evidence="16">
    <location>
        <begin position="3236"/>
        <end position="3350"/>
    </location>
</feature>
<dbReference type="SMART" id="SM00179">
    <property type="entry name" value="EGF_CA"/>
    <property type="match status" value="7"/>
</dbReference>
<evidence type="ECO:0000256" key="12">
    <source>
        <dbReference type="ARBA" id="ARBA00023180"/>
    </source>
</evidence>
<dbReference type="Pfam" id="PF00431">
    <property type="entry name" value="CUB"/>
    <property type="match status" value="23"/>
</dbReference>
<feature type="signal peptide" evidence="15">
    <location>
        <begin position="1"/>
        <end position="21"/>
    </location>
</feature>